<gene>
    <name evidence="13" type="primary">LOC448801</name>
</gene>
<dbReference type="InterPro" id="IPR018114">
    <property type="entry name" value="TRYPSIN_HIS"/>
</dbReference>
<dbReference type="InterPro" id="IPR001314">
    <property type="entry name" value="Peptidase_S1A"/>
</dbReference>
<evidence type="ECO:0000256" key="6">
    <source>
        <dbReference type="ARBA" id="ARBA00022825"/>
    </source>
</evidence>
<feature type="region of interest" description="Disordered" evidence="10">
    <location>
        <begin position="1"/>
        <end position="22"/>
    </location>
</feature>
<dbReference type="Gene3D" id="2.40.10.10">
    <property type="entry name" value="Trypsin-like serine proteases"/>
    <property type="match status" value="2"/>
</dbReference>
<keyword evidence="6" id="KW-0720">Serine protease</keyword>
<dbReference type="PANTHER" id="PTHR24250">
    <property type="entry name" value="CHYMOTRYPSIN-RELATED"/>
    <property type="match status" value="1"/>
</dbReference>
<dbReference type="PROSITE" id="PS50240">
    <property type="entry name" value="TRYPSIN_DOM"/>
    <property type="match status" value="1"/>
</dbReference>
<dbReference type="Ensembl" id="ENSCAFT00030028648.1">
    <property type="protein sequence ID" value="ENSCAFP00030024984.1"/>
    <property type="gene ID" value="ENSCAFG00030015526.1"/>
</dbReference>
<feature type="chain" id="PRO_5044672090" description="chymotrypsin" evidence="11">
    <location>
        <begin position="47"/>
        <end position="375"/>
    </location>
</feature>
<dbReference type="GO" id="GO:0006508">
    <property type="term" value="P:proteolysis"/>
    <property type="evidence" value="ECO:0007669"/>
    <property type="project" value="UniProtKB-KW"/>
</dbReference>
<reference evidence="13 15" key="1">
    <citation type="journal article" date="2005" name="Nature">
        <title>Genome sequence, comparative analysis and haplotype structure of the domestic dog.</title>
        <authorList>
            <consortium name="Broad Sequencing Platform"/>
            <person name="Lindblad-Toh K."/>
            <person name="Wade C.M."/>
            <person name="Mikkelsen T.S."/>
            <person name="Karlsson E.K."/>
            <person name="Jaffe D.B."/>
            <person name="Kamal M."/>
            <person name="Clamp M."/>
            <person name="Chang J.L."/>
            <person name="Kulbokas E.J. III"/>
            <person name="Zody M.C."/>
            <person name="Mauceli E."/>
            <person name="Xie X."/>
            <person name="Breen M."/>
            <person name="Wayne R.K."/>
            <person name="Ostrander E.A."/>
            <person name="Ponting C.P."/>
            <person name="Galibert F."/>
            <person name="Smith D.R."/>
            <person name="DeJong P.J."/>
            <person name="Kirkness E."/>
            <person name="Alvarez P."/>
            <person name="Biagi T."/>
            <person name="Brockman W."/>
            <person name="Butler J."/>
            <person name="Chin C.W."/>
            <person name="Cook A."/>
            <person name="Cuff J."/>
            <person name="Daly M.J."/>
            <person name="DeCaprio D."/>
            <person name="Gnerre S."/>
            <person name="Grabherr M."/>
            <person name="Kellis M."/>
            <person name="Kleber M."/>
            <person name="Bardeleben C."/>
            <person name="Goodstadt L."/>
            <person name="Heger A."/>
            <person name="Hitte C."/>
            <person name="Kim L."/>
            <person name="Koepfli K.P."/>
            <person name="Parker H.G."/>
            <person name="Pollinger J.P."/>
            <person name="Searle S.M."/>
            <person name="Sutter N.B."/>
            <person name="Thomas R."/>
            <person name="Webber C."/>
            <person name="Baldwin J."/>
            <person name="Abebe A."/>
            <person name="Abouelleil A."/>
            <person name="Aftuck L."/>
            <person name="Ait-Zahra M."/>
            <person name="Aldredge T."/>
            <person name="Allen N."/>
            <person name="An P."/>
            <person name="Anderson S."/>
            <person name="Antoine C."/>
            <person name="Arachchi H."/>
            <person name="Aslam A."/>
            <person name="Ayotte L."/>
            <person name="Bachantsang P."/>
            <person name="Barry A."/>
            <person name="Bayul T."/>
            <person name="Benamara M."/>
            <person name="Berlin A."/>
            <person name="Bessette D."/>
            <person name="Blitshteyn B."/>
            <person name="Bloom T."/>
            <person name="Blye J."/>
            <person name="Boguslavskiy L."/>
            <person name="Bonnet C."/>
            <person name="Boukhgalter B."/>
            <person name="Brown A."/>
            <person name="Cahill P."/>
            <person name="Calixte N."/>
            <person name="Camarata J."/>
            <person name="Cheshatsang Y."/>
            <person name="Chu J."/>
            <person name="Citroen M."/>
            <person name="Collymore A."/>
            <person name="Cooke P."/>
            <person name="Dawoe T."/>
            <person name="Daza R."/>
            <person name="Decktor K."/>
            <person name="DeGray S."/>
            <person name="Dhargay N."/>
            <person name="Dooley K."/>
            <person name="Dooley K."/>
            <person name="Dorje P."/>
            <person name="Dorjee K."/>
            <person name="Dorris L."/>
            <person name="Duffey N."/>
            <person name="Dupes A."/>
            <person name="Egbiremolen O."/>
            <person name="Elong R."/>
            <person name="Falk J."/>
            <person name="Farina A."/>
            <person name="Faro S."/>
            <person name="Ferguson D."/>
            <person name="Ferreira P."/>
            <person name="Fisher S."/>
            <person name="FitzGerald M."/>
            <person name="Foley K."/>
            <person name="Foley C."/>
            <person name="Franke A."/>
            <person name="Friedrich D."/>
            <person name="Gage D."/>
            <person name="Garber M."/>
            <person name="Gearin G."/>
            <person name="Giannoukos G."/>
            <person name="Goode T."/>
            <person name="Goyette A."/>
            <person name="Graham J."/>
            <person name="Grandbois E."/>
            <person name="Gyaltsen K."/>
            <person name="Hafez N."/>
            <person name="Hagopian D."/>
            <person name="Hagos B."/>
            <person name="Hall J."/>
            <person name="Healy C."/>
            <person name="Hegarty R."/>
            <person name="Honan T."/>
            <person name="Horn A."/>
            <person name="Houde N."/>
            <person name="Hughes L."/>
            <person name="Hunnicutt L."/>
            <person name="Husby M."/>
            <person name="Jester B."/>
            <person name="Jones C."/>
            <person name="Kamat A."/>
            <person name="Kanga B."/>
            <person name="Kells C."/>
            <person name="Khazanovich D."/>
            <person name="Kieu A.C."/>
            <person name="Kisner P."/>
            <person name="Kumar M."/>
            <person name="Lance K."/>
            <person name="Landers T."/>
            <person name="Lara M."/>
            <person name="Lee W."/>
            <person name="Leger J.P."/>
            <person name="Lennon N."/>
            <person name="Leuper L."/>
            <person name="LeVine S."/>
            <person name="Liu J."/>
            <person name="Liu X."/>
            <person name="Lokyitsang Y."/>
            <person name="Lokyitsang T."/>
            <person name="Lui A."/>
            <person name="Macdonald J."/>
            <person name="Major J."/>
            <person name="Marabella R."/>
            <person name="Maru K."/>
            <person name="Matthews C."/>
            <person name="McDonough S."/>
            <person name="Mehta T."/>
            <person name="Meldrim J."/>
            <person name="Melnikov A."/>
            <person name="Meneus L."/>
            <person name="Mihalev A."/>
            <person name="Mihova T."/>
            <person name="Miller K."/>
            <person name="Mittelman R."/>
            <person name="Mlenga V."/>
            <person name="Mulrain L."/>
            <person name="Munson G."/>
            <person name="Navidi A."/>
            <person name="Naylor J."/>
            <person name="Nguyen T."/>
            <person name="Nguyen N."/>
            <person name="Nguyen C."/>
            <person name="Nguyen T."/>
            <person name="Nicol R."/>
            <person name="Norbu N."/>
            <person name="Norbu C."/>
            <person name="Novod N."/>
            <person name="Nyima T."/>
            <person name="Olandt P."/>
            <person name="O'Neill B."/>
            <person name="O'Neill K."/>
            <person name="Osman S."/>
            <person name="Oyono L."/>
            <person name="Patti C."/>
            <person name="Perrin D."/>
            <person name="Phunkhang P."/>
            <person name="Pierre F."/>
            <person name="Priest M."/>
            <person name="Rachupka A."/>
            <person name="Raghuraman S."/>
            <person name="Rameau R."/>
            <person name="Ray V."/>
            <person name="Raymond C."/>
            <person name="Rege F."/>
            <person name="Rise C."/>
            <person name="Rogers J."/>
            <person name="Rogov P."/>
            <person name="Sahalie J."/>
            <person name="Settipalli S."/>
            <person name="Sharpe T."/>
            <person name="Shea T."/>
            <person name="Sheehan M."/>
            <person name="Sherpa N."/>
            <person name="Shi J."/>
            <person name="Shih D."/>
            <person name="Sloan J."/>
            <person name="Smith C."/>
            <person name="Sparrow T."/>
            <person name="Stalker J."/>
            <person name="Stange-Thomann N."/>
            <person name="Stavropoulos S."/>
            <person name="Stone C."/>
            <person name="Stone S."/>
            <person name="Sykes S."/>
            <person name="Tchuinga P."/>
            <person name="Tenzing P."/>
            <person name="Tesfaye S."/>
            <person name="Thoulutsang D."/>
            <person name="Thoulutsang Y."/>
            <person name="Topham K."/>
            <person name="Topping I."/>
            <person name="Tsamla T."/>
            <person name="Vassiliev H."/>
            <person name="Venkataraman V."/>
            <person name="Vo A."/>
            <person name="Wangchuk T."/>
            <person name="Wangdi T."/>
            <person name="Weiand M."/>
            <person name="Wilkinson J."/>
            <person name="Wilson A."/>
            <person name="Yadav S."/>
            <person name="Yang S."/>
            <person name="Yang X."/>
            <person name="Young G."/>
            <person name="Yu Q."/>
            <person name="Zainoun J."/>
            <person name="Zembek L."/>
            <person name="Zimmer A."/>
            <person name="Lander E.S."/>
        </authorList>
    </citation>
    <scope>NUCLEOTIDE SEQUENCE [LARGE SCALE GENOMIC DNA]</scope>
    <source>
        <strain evidence="13">Boxer</strain>
    </source>
</reference>
<evidence type="ECO:0000313" key="14">
    <source>
        <dbReference type="Ensembl" id="ENSCAFP00030024984.1"/>
    </source>
</evidence>
<dbReference type="GO" id="GO:0005576">
    <property type="term" value="C:extracellular region"/>
    <property type="evidence" value="ECO:0007669"/>
    <property type="project" value="UniProtKB-SubCell"/>
</dbReference>
<reference evidence="14" key="3">
    <citation type="submission" date="2025-05" db="UniProtKB">
        <authorList>
            <consortium name="Ensembl"/>
        </authorList>
    </citation>
    <scope>IDENTIFICATION</scope>
</reference>
<evidence type="ECO:0000313" key="16">
    <source>
        <dbReference type="Proteomes" id="UP000694429"/>
    </source>
</evidence>
<evidence type="ECO:0000256" key="7">
    <source>
        <dbReference type="ARBA" id="ARBA00023145"/>
    </source>
</evidence>
<comment type="subcellular location">
    <subcellularLocation>
        <location evidence="1">Secreted</location>
        <location evidence="1">Extracellular space</location>
    </subcellularLocation>
</comment>
<keyword evidence="2" id="KW-0964">Secreted</keyword>
<dbReference type="InterPro" id="IPR001254">
    <property type="entry name" value="Trypsin_dom"/>
</dbReference>
<dbReference type="PANTHER" id="PTHR24250:SF65">
    <property type="entry name" value="CHYMOTRYPSINOGEN B"/>
    <property type="match status" value="1"/>
</dbReference>
<keyword evidence="5" id="KW-0378">Hydrolase</keyword>
<dbReference type="GO" id="GO:0007586">
    <property type="term" value="P:digestion"/>
    <property type="evidence" value="ECO:0007669"/>
    <property type="project" value="UniProtKB-KW"/>
</dbReference>
<keyword evidence="11" id="KW-0732">Signal</keyword>
<evidence type="ECO:0000256" key="4">
    <source>
        <dbReference type="ARBA" id="ARBA00022757"/>
    </source>
</evidence>
<keyword evidence="4" id="KW-0222">Digestion</keyword>
<evidence type="ECO:0000259" key="12">
    <source>
        <dbReference type="PROSITE" id="PS50240"/>
    </source>
</evidence>
<sequence>MGIKEGPGGTAREGSTMDKAGAGKACASPGPLLMLWLLVLTAPWLGGSVPISPGESQSLRCAQGVWDCPLGKSFPGPPLSSGEACQPVSADPGLRHEQVGIVGGCKVPARRYPWQVSLRFHGMGSGQWQHICGGSLIHPQWVLTAAHCVELEGLEAATLRVQVGQLRLYDHDQLCNVTEIIRHPNFNMSWYGWDSADIALLKLEAPLTLSEDVNLVSLPSPSLIVPPGMLCWVTGWGDIADHSRYREKARRVWGWGGWALPESTSLHRLPEPPGSSVMPGFGQEVSGTDLRSWALALARRPRVWFRALWLPRGLWPPGSEDTWRSSCHEGEKSRLAEFGDPPRSRAPLLLRQFPRGACGSGPGAQTLGREAWSRA</sequence>
<dbReference type="SUPFAM" id="SSF50494">
    <property type="entry name" value="Trypsin-like serine proteases"/>
    <property type="match status" value="1"/>
</dbReference>
<evidence type="ECO:0000313" key="15">
    <source>
        <dbReference type="Proteomes" id="UP000002254"/>
    </source>
</evidence>
<dbReference type="CDD" id="cd00190">
    <property type="entry name" value="Tryp_SPc"/>
    <property type="match status" value="1"/>
</dbReference>
<evidence type="ECO:0000256" key="8">
    <source>
        <dbReference type="ARBA" id="ARBA00023157"/>
    </source>
</evidence>
<evidence type="ECO:0000256" key="2">
    <source>
        <dbReference type="ARBA" id="ARBA00022525"/>
    </source>
</evidence>
<dbReference type="Proteomes" id="UP000002254">
    <property type="component" value="Chromosome 6"/>
</dbReference>
<accession>A0A8C0NNE4</accession>
<name>A0A8C0NNE4_CANLF</name>
<organism evidence="14 16">
    <name type="scientific">Canis lupus familiaris</name>
    <name type="common">Dog</name>
    <name type="synonym">Canis familiaris</name>
    <dbReference type="NCBI Taxonomy" id="9615"/>
    <lineage>
        <taxon>Eukaryota</taxon>
        <taxon>Metazoa</taxon>
        <taxon>Chordata</taxon>
        <taxon>Craniata</taxon>
        <taxon>Vertebrata</taxon>
        <taxon>Euteleostomi</taxon>
        <taxon>Mammalia</taxon>
        <taxon>Eutheria</taxon>
        <taxon>Laurasiatheria</taxon>
        <taxon>Carnivora</taxon>
        <taxon>Caniformia</taxon>
        <taxon>Canidae</taxon>
        <taxon>Canis</taxon>
    </lineage>
</organism>
<dbReference type="Pfam" id="PF00089">
    <property type="entry name" value="Trypsin"/>
    <property type="match status" value="1"/>
</dbReference>
<evidence type="ECO:0000256" key="10">
    <source>
        <dbReference type="SAM" id="MobiDB-lite"/>
    </source>
</evidence>
<protein>
    <recommendedName>
        <fullName evidence="9">chymotrypsin</fullName>
        <ecNumber evidence="9">3.4.21.1</ecNumber>
    </recommendedName>
</protein>
<evidence type="ECO:0000256" key="11">
    <source>
        <dbReference type="SAM" id="SignalP"/>
    </source>
</evidence>
<dbReference type="Proteomes" id="UP000694429">
    <property type="component" value="Chromosome 6"/>
</dbReference>
<dbReference type="InterPro" id="IPR009003">
    <property type="entry name" value="Peptidase_S1_PA"/>
</dbReference>
<dbReference type="GO" id="GO:0004252">
    <property type="term" value="F:serine-type endopeptidase activity"/>
    <property type="evidence" value="ECO:0007669"/>
    <property type="project" value="UniProtKB-EC"/>
</dbReference>
<dbReference type="Ensembl" id="ENSCAFT00000074955.2">
    <property type="protein sequence ID" value="ENSCAFP00000066698.2"/>
    <property type="gene ID" value="ENSCAFG00000019593.5"/>
</dbReference>
<feature type="domain" description="Peptidase S1" evidence="12">
    <location>
        <begin position="101"/>
        <end position="375"/>
    </location>
</feature>
<dbReference type="OrthoDB" id="10002959at2759"/>
<dbReference type="InterPro" id="IPR043504">
    <property type="entry name" value="Peptidase_S1_PA_chymotrypsin"/>
</dbReference>
<keyword evidence="3" id="KW-0645">Protease</keyword>
<dbReference type="PRINTS" id="PR00722">
    <property type="entry name" value="CHYMOTRYPSIN"/>
</dbReference>
<evidence type="ECO:0000256" key="3">
    <source>
        <dbReference type="ARBA" id="ARBA00022670"/>
    </source>
</evidence>
<dbReference type="PROSITE" id="PS00134">
    <property type="entry name" value="TRYPSIN_HIS"/>
    <property type="match status" value="1"/>
</dbReference>
<dbReference type="AlphaFoldDB" id="A0A8C0NNE4"/>
<evidence type="ECO:0000256" key="1">
    <source>
        <dbReference type="ARBA" id="ARBA00004239"/>
    </source>
</evidence>
<evidence type="ECO:0000256" key="5">
    <source>
        <dbReference type="ARBA" id="ARBA00022801"/>
    </source>
</evidence>
<evidence type="ECO:0000313" key="13">
    <source>
        <dbReference type="Ensembl" id="ENSCAFP00000066698.2"/>
    </source>
</evidence>
<keyword evidence="7" id="KW-0865">Zymogen</keyword>
<evidence type="ECO:0000256" key="9">
    <source>
        <dbReference type="ARBA" id="ARBA00044036"/>
    </source>
</evidence>
<keyword evidence="8" id="KW-1015">Disulfide bond</keyword>
<feature type="compositionally biased region" description="Gly residues" evidence="10">
    <location>
        <begin position="1"/>
        <end position="11"/>
    </location>
</feature>
<dbReference type="FunFam" id="2.40.10.10:FF:000004">
    <property type="entry name" value="Tryptase gamma 1"/>
    <property type="match status" value="1"/>
</dbReference>
<reference evidence="14" key="2">
    <citation type="submission" date="2019-03" db="EMBL/GenBank/DDBJ databases">
        <authorList>
            <person name="Warren W.C."/>
            <person name="Johnson G.S."/>
        </authorList>
    </citation>
    <scope>NUCLEOTIDE SEQUENCE [LARGE SCALE GENOMIC DNA]</scope>
    <source>
        <strain evidence="14">Basenji</strain>
    </source>
</reference>
<dbReference type="SMART" id="SM00020">
    <property type="entry name" value="Tryp_SPc"/>
    <property type="match status" value="1"/>
</dbReference>
<proteinExistence type="predicted"/>
<feature type="signal peptide" evidence="11">
    <location>
        <begin position="1"/>
        <end position="46"/>
    </location>
</feature>
<feature type="region of interest" description="Disordered" evidence="10">
    <location>
        <begin position="355"/>
        <end position="375"/>
    </location>
</feature>
<dbReference type="EC" id="3.4.21.1" evidence="9"/>